<keyword evidence="2" id="KW-1185">Reference proteome</keyword>
<evidence type="ECO:0000313" key="1">
    <source>
        <dbReference type="EMBL" id="VDM66139.1"/>
    </source>
</evidence>
<proteinExistence type="predicted"/>
<dbReference type="AlphaFoldDB" id="A0A3P7IH83"/>
<evidence type="ECO:0000313" key="2">
    <source>
        <dbReference type="Proteomes" id="UP000270094"/>
    </source>
</evidence>
<accession>A0A3P7IH83</accession>
<organism evidence="1 2">
    <name type="scientific">Strongylus vulgaris</name>
    <name type="common">Blood worm</name>
    <dbReference type="NCBI Taxonomy" id="40348"/>
    <lineage>
        <taxon>Eukaryota</taxon>
        <taxon>Metazoa</taxon>
        <taxon>Ecdysozoa</taxon>
        <taxon>Nematoda</taxon>
        <taxon>Chromadorea</taxon>
        <taxon>Rhabditida</taxon>
        <taxon>Rhabditina</taxon>
        <taxon>Rhabditomorpha</taxon>
        <taxon>Strongyloidea</taxon>
        <taxon>Strongylidae</taxon>
        <taxon>Strongylus</taxon>
    </lineage>
</organism>
<name>A0A3P7IH83_STRVU</name>
<reference evidence="1 2" key="1">
    <citation type="submission" date="2018-11" db="EMBL/GenBank/DDBJ databases">
        <authorList>
            <consortium name="Pathogen Informatics"/>
        </authorList>
    </citation>
    <scope>NUCLEOTIDE SEQUENCE [LARGE SCALE GENOMIC DNA]</scope>
</reference>
<dbReference type="InterPro" id="IPR012444">
    <property type="entry name" value="DUF1647"/>
</dbReference>
<dbReference type="EMBL" id="UYYB01002124">
    <property type="protein sequence ID" value="VDM66139.1"/>
    <property type="molecule type" value="Genomic_DNA"/>
</dbReference>
<sequence length="113" mass="12826">MQPTRIGLPLNANDNTVHNTTLIQTQLEDNSKDEGCFCLHKNVSYDFCYHLPQDGAVKGRRFDCAFTSYLEELGLLSPMKVIDMSLEEMPTPAFITAMSENHYREGLTLVRLL</sequence>
<dbReference type="Proteomes" id="UP000270094">
    <property type="component" value="Unassembled WGS sequence"/>
</dbReference>
<dbReference type="Pfam" id="PF07801">
    <property type="entry name" value="DUF1647"/>
    <property type="match status" value="1"/>
</dbReference>
<dbReference type="OrthoDB" id="5858000at2759"/>
<gene>
    <name evidence="1" type="ORF">SVUK_LOCUS1137</name>
</gene>
<protein>
    <submittedName>
        <fullName evidence="1">Uncharacterized protein</fullName>
    </submittedName>
</protein>